<feature type="transmembrane region" description="Helical" evidence="14">
    <location>
        <begin position="423"/>
        <end position="445"/>
    </location>
</feature>
<dbReference type="AlphaFoldDB" id="A0A3S5YM27"/>
<comment type="caution">
    <text evidence="16">The sequence shown here is derived from an EMBL/GenBank/DDBJ whole genome shotgun (WGS) entry which is preliminary data.</text>
</comment>
<dbReference type="EMBL" id="AWRC01000018">
    <property type="protein sequence ID" value="OLW01833.1"/>
    <property type="molecule type" value="Genomic_DNA"/>
</dbReference>
<feature type="transmembrane region" description="Helical" evidence="14">
    <location>
        <begin position="177"/>
        <end position="195"/>
    </location>
</feature>
<dbReference type="OrthoDB" id="9787815at2"/>
<evidence type="ECO:0000256" key="8">
    <source>
        <dbReference type="ARBA" id="ARBA00022989"/>
    </source>
</evidence>
<dbReference type="PANTHER" id="PTHR12778">
    <property type="entry name" value="SOLUTE CARRIER FAMILY 33 ACETYL-COA TRANSPORTER -RELATED"/>
    <property type="match status" value="1"/>
</dbReference>
<feature type="domain" description="Major facilitator superfamily (MFS) profile" evidence="15">
    <location>
        <begin position="13"/>
        <end position="406"/>
    </location>
</feature>
<feature type="transmembrane region" description="Helical" evidence="14">
    <location>
        <begin position="143"/>
        <end position="165"/>
    </location>
</feature>
<dbReference type="Gene3D" id="1.20.1250.20">
    <property type="entry name" value="MFS general substrate transporter like domains"/>
    <property type="match status" value="2"/>
</dbReference>
<evidence type="ECO:0000256" key="4">
    <source>
        <dbReference type="ARBA" id="ARBA00022475"/>
    </source>
</evidence>
<evidence type="ECO:0000256" key="10">
    <source>
        <dbReference type="ARBA" id="ARBA00023316"/>
    </source>
</evidence>
<keyword evidence="8 14" id="KW-1133">Transmembrane helix</keyword>
<dbReference type="CDD" id="cd17486">
    <property type="entry name" value="MFS_AmpG_like"/>
    <property type="match status" value="1"/>
</dbReference>
<reference evidence="16" key="1">
    <citation type="submission" date="2013-09" db="EMBL/GenBank/DDBJ databases">
        <title>Salmonella enterica subsp. IIIa serovar 18:z4:z23:-.</title>
        <authorList>
            <person name="Chen Y."/>
            <person name="Li C."/>
            <person name="Mcdermott P."/>
            <person name="Zhao S."/>
        </authorList>
    </citation>
    <scope>NUCLEOTIDE SEQUENCE [LARGE SCALE GENOMIC DNA]</scope>
    <source>
        <strain evidence="16">N26626</strain>
    </source>
</reference>
<feature type="transmembrane region" description="Helical" evidence="14">
    <location>
        <begin position="321"/>
        <end position="342"/>
    </location>
</feature>
<dbReference type="NCBIfam" id="NF008867">
    <property type="entry name" value="PRK11902.1"/>
    <property type="match status" value="1"/>
</dbReference>
<feature type="transmembrane region" description="Helical" evidence="14">
    <location>
        <begin position="15"/>
        <end position="38"/>
    </location>
</feature>
<feature type="transmembrane region" description="Helical" evidence="14">
    <location>
        <begin position="82"/>
        <end position="101"/>
    </location>
</feature>
<keyword evidence="10" id="KW-0961">Cell wall biogenesis/degradation</keyword>
<feature type="transmembrane region" description="Helical" evidence="14">
    <location>
        <begin position="288"/>
        <end position="309"/>
    </location>
</feature>
<sequence>MPNHYLRIFQQPRSAILLILGFASGLPLALTSGTLQAWMTVENIDLKTIGFFSLVGQAYVFKFLWSPLMDRYTPPFLGRRRGWLLATQLLLLASIAAMGFLEPGTQLRWMAALAVVIAFCSASQDIVFDAWKTDVLPAEERGAGAAISVLGYRLGMLVSGGLALWLADRWLGWQGMYWLMAALLIPCIIATLLAPEPTDTIPAPKSLEQAVVAPLRDFFGRNNAWLILLLIVLYKLGDAFAMSLTTTFLIRGVGFDAGEVGVVNKTLGLLATIVGALYGGMLMQRLSLFRALLIFGILQGASNAGYWLLSITDKNMFSMGAAVFFENLCGGMGTAAFVALLMTLCNKSFSATQFALLSALSAVGRVYVGPVAGWFVEAYGWPTFYLFSVVAAAPGLLLLLVCRQTLEYSWQSERFIPRTAYRSAYNLALLILLAGVVLLAVWILLLTMNAMNYTHFSFLPGLLETAVAVAVCGIVFGGLLDYLALRKTRLTKNVISRCNNDPEL</sequence>
<accession>A0A3S5YM27</accession>
<dbReference type="SUPFAM" id="SSF103473">
    <property type="entry name" value="MFS general substrate transporter"/>
    <property type="match status" value="1"/>
</dbReference>
<keyword evidence="4" id="KW-1003">Cell membrane</keyword>
<keyword evidence="9 14" id="KW-0472">Membrane</keyword>
<comment type="similarity">
    <text evidence="2">Belongs to the major facilitator superfamily.</text>
</comment>
<evidence type="ECO:0000256" key="11">
    <source>
        <dbReference type="ARBA" id="ARBA00070810"/>
    </source>
</evidence>
<name>A0A3S5YM27_SALER</name>
<dbReference type="NCBIfam" id="NF008238">
    <property type="entry name" value="PRK11010.1"/>
    <property type="match status" value="1"/>
</dbReference>
<protein>
    <recommendedName>
        <fullName evidence="11">Anhydromuropeptide permease</fullName>
    </recommendedName>
    <alternativeName>
        <fullName evidence="12">AmpG permease</fullName>
    </alternativeName>
    <alternativeName>
        <fullName evidence="13">Muropeptide:H(+) symporter</fullName>
    </alternativeName>
</protein>
<gene>
    <name evidence="16" type="primary">ampG</name>
    <name evidence="16" type="ORF">P298_10695</name>
</gene>
<comment type="subcellular location">
    <subcellularLocation>
        <location evidence="1">Cell inner membrane</location>
        <topology evidence="1">Multi-pass membrane protein</topology>
    </subcellularLocation>
</comment>
<keyword evidence="3" id="KW-0813">Transport</keyword>
<dbReference type="PROSITE" id="PS50850">
    <property type="entry name" value="MFS"/>
    <property type="match status" value="1"/>
</dbReference>
<dbReference type="GO" id="GO:0005886">
    <property type="term" value="C:plasma membrane"/>
    <property type="evidence" value="ECO:0007669"/>
    <property type="project" value="UniProtKB-SubCell"/>
</dbReference>
<feature type="transmembrane region" description="Helical" evidence="14">
    <location>
        <begin position="382"/>
        <end position="402"/>
    </location>
</feature>
<evidence type="ECO:0000256" key="9">
    <source>
        <dbReference type="ARBA" id="ARBA00023136"/>
    </source>
</evidence>
<feature type="transmembrane region" description="Helical" evidence="14">
    <location>
        <begin position="44"/>
        <end position="61"/>
    </location>
</feature>
<feature type="transmembrane region" description="Helical" evidence="14">
    <location>
        <begin position="354"/>
        <end position="376"/>
    </location>
</feature>
<feature type="transmembrane region" description="Helical" evidence="14">
    <location>
        <begin position="107"/>
        <end position="131"/>
    </location>
</feature>
<evidence type="ECO:0000256" key="2">
    <source>
        <dbReference type="ARBA" id="ARBA00008335"/>
    </source>
</evidence>
<dbReference type="PANTHER" id="PTHR12778:SF10">
    <property type="entry name" value="MAJOR FACILITATOR SUPERFAMILY DOMAIN-CONTAINING PROTEIN 3"/>
    <property type="match status" value="1"/>
</dbReference>
<keyword evidence="6 14" id="KW-0812">Transmembrane</keyword>
<keyword evidence="5" id="KW-0997">Cell inner membrane</keyword>
<dbReference type="InterPro" id="IPR004752">
    <property type="entry name" value="AmpG_permease/AT-1"/>
</dbReference>
<keyword evidence="7" id="KW-0769">Symport</keyword>
<organism evidence="16">
    <name type="scientific">Salmonella enterica subsp. arizonae serovar 18:z4,z23:- str. CVM N26626</name>
    <dbReference type="NCBI Taxonomy" id="1395119"/>
    <lineage>
        <taxon>Bacteria</taxon>
        <taxon>Pseudomonadati</taxon>
        <taxon>Pseudomonadota</taxon>
        <taxon>Gammaproteobacteria</taxon>
        <taxon>Enterobacterales</taxon>
        <taxon>Enterobacteriaceae</taxon>
        <taxon>Salmonella</taxon>
    </lineage>
</organism>
<evidence type="ECO:0000256" key="3">
    <source>
        <dbReference type="ARBA" id="ARBA00022448"/>
    </source>
</evidence>
<feature type="transmembrane region" description="Helical" evidence="14">
    <location>
        <begin position="465"/>
        <end position="485"/>
    </location>
</feature>
<evidence type="ECO:0000313" key="16">
    <source>
        <dbReference type="EMBL" id="OLW01833.1"/>
    </source>
</evidence>
<dbReference type="GO" id="GO:0015293">
    <property type="term" value="F:symporter activity"/>
    <property type="evidence" value="ECO:0007669"/>
    <property type="project" value="UniProtKB-KW"/>
</dbReference>
<evidence type="ECO:0000259" key="15">
    <source>
        <dbReference type="PROSITE" id="PS50850"/>
    </source>
</evidence>
<evidence type="ECO:0000256" key="5">
    <source>
        <dbReference type="ARBA" id="ARBA00022519"/>
    </source>
</evidence>
<proteinExistence type="inferred from homology"/>
<dbReference type="FunFam" id="1.20.1250.20:FF:000072">
    <property type="entry name" value="Muropeptide transporter AmpG"/>
    <property type="match status" value="1"/>
</dbReference>
<dbReference type="Pfam" id="PF07690">
    <property type="entry name" value="MFS_1"/>
    <property type="match status" value="1"/>
</dbReference>
<evidence type="ECO:0000256" key="12">
    <source>
        <dbReference type="ARBA" id="ARBA00077927"/>
    </source>
</evidence>
<feature type="transmembrane region" description="Helical" evidence="14">
    <location>
        <begin position="262"/>
        <end position="281"/>
    </location>
</feature>
<evidence type="ECO:0000256" key="7">
    <source>
        <dbReference type="ARBA" id="ARBA00022847"/>
    </source>
</evidence>
<dbReference type="NCBIfam" id="TIGR00901">
    <property type="entry name" value="2A0125"/>
    <property type="match status" value="1"/>
</dbReference>
<evidence type="ECO:0000256" key="1">
    <source>
        <dbReference type="ARBA" id="ARBA00004429"/>
    </source>
</evidence>
<dbReference type="Proteomes" id="UP000868500">
    <property type="component" value="Unassembled WGS sequence"/>
</dbReference>
<evidence type="ECO:0000256" key="13">
    <source>
        <dbReference type="ARBA" id="ARBA00081926"/>
    </source>
</evidence>
<dbReference type="FunFam" id="1.20.1250.20:FF:000080">
    <property type="entry name" value="Muropeptide transporter AmpG"/>
    <property type="match status" value="1"/>
</dbReference>
<dbReference type="GO" id="GO:0071555">
    <property type="term" value="P:cell wall organization"/>
    <property type="evidence" value="ECO:0007669"/>
    <property type="project" value="UniProtKB-KW"/>
</dbReference>
<dbReference type="InterPro" id="IPR020846">
    <property type="entry name" value="MFS_dom"/>
</dbReference>
<dbReference type="InterPro" id="IPR036259">
    <property type="entry name" value="MFS_trans_sf"/>
</dbReference>
<dbReference type="InterPro" id="IPR011701">
    <property type="entry name" value="MFS"/>
</dbReference>
<evidence type="ECO:0000256" key="14">
    <source>
        <dbReference type="SAM" id="Phobius"/>
    </source>
</evidence>
<feature type="transmembrane region" description="Helical" evidence="14">
    <location>
        <begin position="225"/>
        <end position="250"/>
    </location>
</feature>
<evidence type="ECO:0000256" key="6">
    <source>
        <dbReference type="ARBA" id="ARBA00022692"/>
    </source>
</evidence>